<evidence type="ECO:0000256" key="18">
    <source>
        <dbReference type="SAM" id="Phobius"/>
    </source>
</evidence>
<dbReference type="EC" id="2.7.8.5" evidence="5 16"/>
<dbReference type="PANTHER" id="PTHR14269:SF62">
    <property type="entry name" value="CDP-DIACYLGLYCEROL--GLYCEROL-3-PHOSPHATE 3-PHOSPHATIDYLTRANSFERASE 1, CHLOROPLASTIC"/>
    <property type="match status" value="1"/>
</dbReference>
<evidence type="ECO:0000256" key="17">
    <source>
        <dbReference type="RuleBase" id="RU003750"/>
    </source>
</evidence>
<comment type="pathway">
    <text evidence="3">Phospholipid metabolism; phosphatidylglycerol biosynthesis; phosphatidylglycerol from CDP-diacylglycerol: step 1/2.</text>
</comment>
<keyword evidence="9 18" id="KW-0812">Transmembrane</keyword>
<gene>
    <name evidence="19" type="ORF">TPSD3_04765</name>
</gene>
<evidence type="ECO:0000256" key="3">
    <source>
        <dbReference type="ARBA" id="ARBA00005042"/>
    </source>
</evidence>
<keyword evidence="8 17" id="KW-0808">Transferase</keyword>
<keyword evidence="13" id="KW-0594">Phospholipid biosynthesis</keyword>
<evidence type="ECO:0000256" key="7">
    <source>
        <dbReference type="ARBA" id="ARBA00022516"/>
    </source>
</evidence>
<dbReference type="PANTHER" id="PTHR14269">
    <property type="entry name" value="CDP-DIACYLGLYCEROL--GLYCEROL-3-PHOSPHATE 3-PHOSPHATIDYLTRANSFERASE-RELATED"/>
    <property type="match status" value="1"/>
</dbReference>
<comment type="catalytic activity">
    <reaction evidence="15">
        <text>a CDP-1,2-diacyl-sn-glycerol + sn-glycerol 3-phosphate = a 1,2-diacyl-sn-glycero-3-phospho-(1'-sn-glycero-3'-phosphate) + CMP + H(+)</text>
        <dbReference type="Rhea" id="RHEA:12593"/>
        <dbReference type="ChEBI" id="CHEBI:15378"/>
        <dbReference type="ChEBI" id="CHEBI:57597"/>
        <dbReference type="ChEBI" id="CHEBI:58332"/>
        <dbReference type="ChEBI" id="CHEBI:60110"/>
        <dbReference type="ChEBI" id="CHEBI:60377"/>
        <dbReference type="EC" id="2.7.8.5"/>
    </reaction>
</comment>
<comment type="similarity">
    <text evidence="4 17">Belongs to the CDP-alcohol phosphatidyltransferase class-I family.</text>
</comment>
<keyword evidence="10 18" id="KW-1133">Transmembrane helix</keyword>
<feature type="transmembrane region" description="Helical" evidence="18">
    <location>
        <begin position="32"/>
        <end position="51"/>
    </location>
</feature>
<evidence type="ECO:0000256" key="13">
    <source>
        <dbReference type="ARBA" id="ARBA00023209"/>
    </source>
</evidence>
<evidence type="ECO:0000256" key="12">
    <source>
        <dbReference type="ARBA" id="ARBA00023136"/>
    </source>
</evidence>
<dbReference type="GO" id="GO:0050793">
    <property type="term" value="P:regulation of developmental process"/>
    <property type="evidence" value="ECO:0007669"/>
    <property type="project" value="UniProtKB-ARBA"/>
</dbReference>
<evidence type="ECO:0000256" key="9">
    <source>
        <dbReference type="ARBA" id="ARBA00022692"/>
    </source>
</evidence>
<dbReference type="Proteomes" id="UP000194798">
    <property type="component" value="Unassembled WGS sequence"/>
</dbReference>
<evidence type="ECO:0000256" key="5">
    <source>
        <dbReference type="ARBA" id="ARBA00013170"/>
    </source>
</evidence>
<dbReference type="GO" id="GO:0005886">
    <property type="term" value="C:plasma membrane"/>
    <property type="evidence" value="ECO:0007669"/>
    <property type="project" value="TreeGrafter"/>
</dbReference>
<evidence type="ECO:0000256" key="15">
    <source>
        <dbReference type="ARBA" id="ARBA00048586"/>
    </source>
</evidence>
<keyword evidence="12 18" id="KW-0472">Membrane</keyword>
<dbReference type="InterPro" id="IPR048254">
    <property type="entry name" value="CDP_ALCOHOL_P_TRANSF_CS"/>
</dbReference>
<evidence type="ECO:0000256" key="16">
    <source>
        <dbReference type="NCBIfam" id="TIGR00560"/>
    </source>
</evidence>
<dbReference type="AlphaFoldDB" id="A0A251XA07"/>
<dbReference type="PIRSF" id="PIRSF000847">
    <property type="entry name" value="Phos_ph_gly_syn"/>
    <property type="match status" value="1"/>
</dbReference>
<evidence type="ECO:0000256" key="10">
    <source>
        <dbReference type="ARBA" id="ARBA00022989"/>
    </source>
</evidence>
<dbReference type="InterPro" id="IPR043130">
    <property type="entry name" value="CDP-OH_PTrfase_TM_dom"/>
</dbReference>
<evidence type="ECO:0000256" key="8">
    <source>
        <dbReference type="ARBA" id="ARBA00022679"/>
    </source>
</evidence>
<evidence type="ECO:0000256" key="2">
    <source>
        <dbReference type="ARBA" id="ARBA00004141"/>
    </source>
</evidence>
<evidence type="ECO:0000256" key="1">
    <source>
        <dbReference type="ARBA" id="ARBA00001936"/>
    </source>
</evidence>
<keyword evidence="14" id="KW-1208">Phospholipid metabolism</keyword>
<protein>
    <recommendedName>
        <fullName evidence="6 16">CDP-diacylglycerol--glycerol-3-phosphate 3-phosphatidyltransferase</fullName>
        <ecNumber evidence="5 16">2.7.8.5</ecNumber>
    </recommendedName>
</protein>
<accession>A0A251XA07</accession>
<feature type="transmembrane region" description="Helical" evidence="18">
    <location>
        <begin position="131"/>
        <end position="151"/>
    </location>
</feature>
<dbReference type="Pfam" id="PF01066">
    <property type="entry name" value="CDP-OH_P_transf"/>
    <property type="match status" value="1"/>
</dbReference>
<comment type="caution">
    <text evidence="19">The sequence shown here is derived from an EMBL/GenBank/DDBJ whole genome shotgun (WGS) entry which is preliminary data.</text>
</comment>
<dbReference type="RefSeq" id="WP_086487451.1">
    <property type="nucleotide sequence ID" value="NZ_MSLT01000007.1"/>
</dbReference>
<evidence type="ECO:0000256" key="14">
    <source>
        <dbReference type="ARBA" id="ARBA00023264"/>
    </source>
</evidence>
<dbReference type="InterPro" id="IPR050324">
    <property type="entry name" value="CDP-alcohol_PTase-I"/>
</dbReference>
<dbReference type="OrthoDB" id="9796672at2"/>
<dbReference type="InterPro" id="IPR004570">
    <property type="entry name" value="Phosphatidylglycerol_P_synth"/>
</dbReference>
<evidence type="ECO:0000256" key="6">
    <source>
        <dbReference type="ARBA" id="ARBA00014944"/>
    </source>
</evidence>
<feature type="transmembrane region" description="Helical" evidence="18">
    <location>
        <begin position="7"/>
        <end position="26"/>
    </location>
</feature>
<sequence>MNIPIFLTLLRVALIPVLMVVFYLPLGYWANFLSTAIFAVAALTDWFDGYLARRWQQTSQFGAFLDPVADKLIVAAALILLVEANPSPWLAVPTVVIIGREIAISALREWMAELGERTQVAVSYIGKIKTTLQMIALLMLLYHYPIWFLPIYEMGMILLYIAAGLTLWSMLIYLKAALPILLRDVNRRP</sequence>
<dbReference type="InterPro" id="IPR000462">
    <property type="entry name" value="CDP-OH_P_trans"/>
</dbReference>
<dbReference type="GO" id="GO:0005737">
    <property type="term" value="C:cytoplasm"/>
    <property type="evidence" value="ECO:0007669"/>
    <property type="project" value="UniProtKB-ARBA"/>
</dbReference>
<evidence type="ECO:0000256" key="11">
    <source>
        <dbReference type="ARBA" id="ARBA00023098"/>
    </source>
</evidence>
<keyword evidence="7" id="KW-0444">Lipid biosynthesis</keyword>
<organism evidence="19 20">
    <name type="scientific">Thioflexithrix psekupsensis</name>
    <dbReference type="NCBI Taxonomy" id="1570016"/>
    <lineage>
        <taxon>Bacteria</taxon>
        <taxon>Pseudomonadati</taxon>
        <taxon>Pseudomonadota</taxon>
        <taxon>Gammaproteobacteria</taxon>
        <taxon>Thiotrichales</taxon>
        <taxon>Thioflexithrix</taxon>
    </lineage>
</organism>
<dbReference type="EMBL" id="MSLT01000007">
    <property type="protein sequence ID" value="OUD15014.1"/>
    <property type="molecule type" value="Genomic_DNA"/>
</dbReference>
<dbReference type="NCBIfam" id="TIGR00560">
    <property type="entry name" value="pgsA"/>
    <property type="match status" value="1"/>
</dbReference>
<evidence type="ECO:0000256" key="4">
    <source>
        <dbReference type="ARBA" id="ARBA00010441"/>
    </source>
</evidence>
<name>A0A251XA07_9GAMM</name>
<dbReference type="GO" id="GO:0008444">
    <property type="term" value="F:CDP-diacylglycerol-glycerol-3-phosphate 3-phosphatidyltransferase activity"/>
    <property type="evidence" value="ECO:0007669"/>
    <property type="project" value="UniProtKB-UniRule"/>
</dbReference>
<keyword evidence="20" id="KW-1185">Reference proteome</keyword>
<keyword evidence="11" id="KW-0443">Lipid metabolism</keyword>
<reference evidence="19 20" key="1">
    <citation type="submission" date="2016-12" db="EMBL/GenBank/DDBJ databases">
        <title>Thioflexothrix psekupsii D3 genome sequencing and assembly.</title>
        <authorList>
            <person name="Fomenkov A."/>
            <person name="Vincze T."/>
            <person name="Grabovich M."/>
            <person name="Anton B.P."/>
            <person name="Dubinina G."/>
            <person name="Orlova M."/>
            <person name="Belousova E."/>
            <person name="Roberts R.J."/>
        </authorList>
    </citation>
    <scope>NUCLEOTIDE SEQUENCE [LARGE SCALE GENOMIC DNA]</scope>
    <source>
        <strain evidence="19">D3</strain>
    </source>
</reference>
<proteinExistence type="inferred from homology"/>
<dbReference type="GO" id="GO:0046474">
    <property type="term" value="P:glycerophospholipid biosynthetic process"/>
    <property type="evidence" value="ECO:0007669"/>
    <property type="project" value="TreeGrafter"/>
</dbReference>
<comment type="subcellular location">
    <subcellularLocation>
        <location evidence="2">Membrane</location>
        <topology evidence="2">Multi-pass membrane protein</topology>
    </subcellularLocation>
</comment>
<dbReference type="PROSITE" id="PS00379">
    <property type="entry name" value="CDP_ALCOHOL_P_TRANSF"/>
    <property type="match status" value="1"/>
</dbReference>
<dbReference type="FunFam" id="1.20.120.1760:FF:000008">
    <property type="entry name" value="CDP-diacylglycerol--glycerol-3-phosphate 3-phosphatidyltransferase 2"/>
    <property type="match status" value="1"/>
</dbReference>
<comment type="cofactor">
    <cofactor evidence="1">
        <name>Mn(2+)</name>
        <dbReference type="ChEBI" id="CHEBI:29035"/>
    </cofactor>
</comment>
<feature type="transmembrane region" description="Helical" evidence="18">
    <location>
        <begin position="157"/>
        <end position="182"/>
    </location>
</feature>
<evidence type="ECO:0000313" key="19">
    <source>
        <dbReference type="EMBL" id="OUD15014.1"/>
    </source>
</evidence>
<dbReference type="Gene3D" id="1.20.120.1760">
    <property type="match status" value="1"/>
</dbReference>
<dbReference type="GO" id="GO:0036094">
    <property type="term" value="F:small molecule binding"/>
    <property type="evidence" value="ECO:0007669"/>
    <property type="project" value="UniProtKB-ARBA"/>
</dbReference>
<evidence type="ECO:0000313" key="20">
    <source>
        <dbReference type="Proteomes" id="UP000194798"/>
    </source>
</evidence>